<organism evidence="1 2">
    <name type="scientific">Streptomyces lavendulocolor</name>
    <dbReference type="NCBI Taxonomy" id="67316"/>
    <lineage>
        <taxon>Bacteria</taxon>
        <taxon>Bacillati</taxon>
        <taxon>Actinomycetota</taxon>
        <taxon>Actinomycetes</taxon>
        <taxon>Kitasatosporales</taxon>
        <taxon>Streptomycetaceae</taxon>
        <taxon>Streptomyces</taxon>
    </lineage>
</organism>
<name>A0ABV2W9S5_9ACTN</name>
<reference evidence="1 2" key="1">
    <citation type="submission" date="2024-06" db="EMBL/GenBank/DDBJ databases">
        <title>The Natural Products Discovery Center: Release of the First 8490 Sequenced Strains for Exploring Actinobacteria Biosynthetic Diversity.</title>
        <authorList>
            <person name="Kalkreuter E."/>
            <person name="Kautsar S.A."/>
            <person name="Yang D."/>
            <person name="Bader C.D."/>
            <person name="Teijaro C.N."/>
            <person name="Fluegel L."/>
            <person name="Davis C.M."/>
            <person name="Simpson J.R."/>
            <person name="Lauterbach L."/>
            <person name="Steele A.D."/>
            <person name="Gui C."/>
            <person name="Meng S."/>
            <person name="Li G."/>
            <person name="Viehrig K."/>
            <person name="Ye F."/>
            <person name="Su P."/>
            <person name="Kiefer A.F."/>
            <person name="Nichols A."/>
            <person name="Cepeda A.J."/>
            <person name="Yan W."/>
            <person name="Fan B."/>
            <person name="Jiang Y."/>
            <person name="Adhikari A."/>
            <person name="Zheng C.-J."/>
            <person name="Schuster L."/>
            <person name="Cowan T.M."/>
            <person name="Smanski M.J."/>
            <person name="Chevrette M.G."/>
            <person name="De Carvalho L.P.S."/>
            <person name="Shen B."/>
        </authorList>
    </citation>
    <scope>NUCLEOTIDE SEQUENCE [LARGE SCALE GENOMIC DNA]</scope>
    <source>
        <strain evidence="1 2">NPDC006337</strain>
    </source>
</reference>
<dbReference type="RefSeq" id="WP_359659489.1">
    <property type="nucleotide sequence ID" value="NZ_JBEXZO010000017.1"/>
</dbReference>
<evidence type="ECO:0000313" key="1">
    <source>
        <dbReference type="EMBL" id="MEU0710291.1"/>
    </source>
</evidence>
<keyword evidence="2" id="KW-1185">Reference proteome</keyword>
<accession>A0ABV2W9S5</accession>
<dbReference type="EMBL" id="JBEXZR010000023">
    <property type="protein sequence ID" value="MEU0710291.1"/>
    <property type="molecule type" value="Genomic_DNA"/>
</dbReference>
<proteinExistence type="predicted"/>
<sequence>MNATSPGALLLCRADAAAVRPPALLLRERLLLTPAGPDWTLLVPEGAPWRDGADPVDRVVAGWAGALAIGVSWPVVALWWDADRAGCVLATGFRRPVGYTWLADGTPAGEDEAMYTFAARLGLDPVLDARDLEPLIRPDRDADAPARLVGLTAVLARHGLTLPQGIAPGEPATRLWATAEVEGAEPIAWQGWLDAVRTELDAVEEGPLGPWLLGPRARALATAQLAAGVPLLVWALGRRSPGWATAAALLITRGALGLAYDRLRTPAAAAPVTAPATMSGPAGRGGR</sequence>
<comment type="caution">
    <text evidence="1">The sequence shown here is derived from an EMBL/GenBank/DDBJ whole genome shotgun (WGS) entry which is preliminary data.</text>
</comment>
<protein>
    <submittedName>
        <fullName evidence="1">Uncharacterized protein</fullName>
    </submittedName>
</protein>
<gene>
    <name evidence="1" type="ORF">ABZ508_23315</name>
</gene>
<dbReference type="Proteomes" id="UP001550378">
    <property type="component" value="Unassembled WGS sequence"/>
</dbReference>
<evidence type="ECO:0000313" key="2">
    <source>
        <dbReference type="Proteomes" id="UP001550378"/>
    </source>
</evidence>